<feature type="region of interest" description="Disordered" evidence="1">
    <location>
        <begin position="133"/>
        <end position="160"/>
    </location>
</feature>
<evidence type="ECO:0000313" key="3">
    <source>
        <dbReference type="EMBL" id="CCH60130.1"/>
    </source>
</evidence>
<feature type="compositionally biased region" description="Basic and acidic residues" evidence="1">
    <location>
        <begin position="305"/>
        <end position="318"/>
    </location>
</feature>
<dbReference type="OMA" id="HYELDIE"/>
<dbReference type="GeneID" id="14495110"/>
<dbReference type="InParanoid" id="I2H178"/>
<evidence type="ECO:0000313" key="4">
    <source>
        <dbReference type="Proteomes" id="UP000002866"/>
    </source>
</evidence>
<dbReference type="AlphaFoldDB" id="I2H178"/>
<dbReference type="STRING" id="1071380.I2H178"/>
<feature type="compositionally biased region" description="Polar residues" evidence="1">
    <location>
        <begin position="396"/>
        <end position="411"/>
    </location>
</feature>
<feature type="compositionally biased region" description="Low complexity" evidence="1">
    <location>
        <begin position="140"/>
        <end position="151"/>
    </location>
</feature>
<dbReference type="InterPro" id="IPR008942">
    <property type="entry name" value="ENTH_VHS"/>
</dbReference>
<feature type="compositionally biased region" description="Acidic residues" evidence="1">
    <location>
        <begin position="291"/>
        <end position="304"/>
    </location>
</feature>
<keyword evidence="4" id="KW-1185">Reference proteome</keyword>
<sequence length="411" mass="45771">MPFHPDQLMLKFQNLEDNQDSIGSTANWLLGQKESSQEIADTWATYMLSPATTSKRRLMALYVANHAVQQELRSIVNGPFQHSFGLILPRVLGQVIPQEKDPKLNSRLRRVLTVWQSRAVFPPTVLKSIEESVASASPVSNGDTTNNNTSTKYNQKAPVTGHSEIPAPLQVLLVPFREVARHGPASNALKISFDEAIGALDPSATDIVYQQNYHTVKRLGHTTQDSLKKTIIQREIIVEKLRDLLIQQEELLSLDRQIQNEIDNALETTDPAFKDNQNSFSNNMLPTYDESQSDSDSDEDDDDDDKKKDTKQKEKETVIDASVATYTRDDTNPVSISNEQSINAATGETENQNVTGLKRSIEEEKEENGGSVSPSKKAKIQEISTEEQPEEQPPSDTVTSSIQDLLSKLAN</sequence>
<proteinExistence type="predicted"/>
<dbReference type="SUPFAM" id="SSF48464">
    <property type="entry name" value="ENTH/VHS domain"/>
    <property type="match status" value="1"/>
</dbReference>
<dbReference type="Pfam" id="PF04818">
    <property type="entry name" value="CID"/>
    <property type="match status" value="1"/>
</dbReference>
<dbReference type="OrthoDB" id="10069473at2759"/>
<dbReference type="eggNOG" id="KOG2669">
    <property type="taxonomic scope" value="Eukaryota"/>
</dbReference>
<dbReference type="SMART" id="SM00582">
    <property type="entry name" value="RPR"/>
    <property type="match status" value="1"/>
</dbReference>
<dbReference type="Gene3D" id="1.25.40.90">
    <property type="match status" value="1"/>
</dbReference>
<dbReference type="HOGENOM" id="CLU_053395_0_0_1"/>
<dbReference type="InterPro" id="IPR006569">
    <property type="entry name" value="CID_dom"/>
</dbReference>
<organism evidence="3 4">
    <name type="scientific">Henningerozyma blattae (strain ATCC 34711 / CBS 6284 / DSM 70876 / NBRC 10599 / NRRL Y-10934 / UCD 77-7)</name>
    <name type="common">Yeast</name>
    <name type="synonym">Tetrapisispora blattae</name>
    <dbReference type="NCBI Taxonomy" id="1071380"/>
    <lineage>
        <taxon>Eukaryota</taxon>
        <taxon>Fungi</taxon>
        <taxon>Dikarya</taxon>
        <taxon>Ascomycota</taxon>
        <taxon>Saccharomycotina</taxon>
        <taxon>Saccharomycetes</taxon>
        <taxon>Saccharomycetales</taxon>
        <taxon>Saccharomycetaceae</taxon>
        <taxon>Henningerozyma</taxon>
    </lineage>
</organism>
<feature type="domain" description="CID" evidence="2">
    <location>
        <begin position="1"/>
        <end position="137"/>
    </location>
</feature>
<name>I2H178_HENB6</name>
<gene>
    <name evidence="3" type="primary">TBLA0C03260</name>
    <name evidence="3" type="ORF">TBLA_0C03260</name>
</gene>
<feature type="compositionally biased region" description="Polar residues" evidence="1">
    <location>
        <begin position="332"/>
        <end position="355"/>
    </location>
</feature>
<feature type="region of interest" description="Disordered" evidence="1">
    <location>
        <begin position="267"/>
        <end position="411"/>
    </location>
</feature>
<dbReference type="EMBL" id="HE806318">
    <property type="protein sequence ID" value="CCH60130.1"/>
    <property type="molecule type" value="Genomic_DNA"/>
</dbReference>
<reference evidence="3 4" key="1">
    <citation type="journal article" date="2011" name="Proc. Natl. Acad. Sci. U.S.A.">
        <title>Evolutionary erosion of yeast sex chromosomes by mating-type switching accidents.</title>
        <authorList>
            <person name="Gordon J.L."/>
            <person name="Armisen D."/>
            <person name="Proux-Wera E."/>
            <person name="Oheigeartaigh S.S."/>
            <person name="Byrne K.P."/>
            <person name="Wolfe K.H."/>
        </authorList>
    </citation>
    <scope>NUCLEOTIDE SEQUENCE [LARGE SCALE GENOMIC DNA]</scope>
    <source>
        <strain evidence="4">ATCC 34711 / CBS 6284 / DSM 70876 / NBRC 10599 / NRRL Y-10934 / UCD 77-7</strain>
    </source>
</reference>
<dbReference type="RefSeq" id="XP_004179649.1">
    <property type="nucleotide sequence ID" value="XM_004179601.1"/>
</dbReference>
<dbReference type="PROSITE" id="PS51391">
    <property type="entry name" value="CID"/>
    <property type="match status" value="1"/>
</dbReference>
<dbReference type="KEGG" id="tbl:TBLA_0C03260"/>
<feature type="compositionally biased region" description="Polar residues" evidence="1">
    <location>
        <begin position="275"/>
        <end position="285"/>
    </location>
</feature>
<accession>I2H178</accession>
<evidence type="ECO:0000256" key="1">
    <source>
        <dbReference type="SAM" id="MobiDB-lite"/>
    </source>
</evidence>
<protein>
    <recommendedName>
        <fullName evidence="2">CID domain-containing protein</fullName>
    </recommendedName>
</protein>
<dbReference type="Proteomes" id="UP000002866">
    <property type="component" value="Chromosome 3"/>
</dbReference>
<dbReference type="FunCoup" id="I2H178">
    <property type="interactions" value="56"/>
</dbReference>
<evidence type="ECO:0000259" key="2">
    <source>
        <dbReference type="PROSITE" id="PS51391"/>
    </source>
</evidence>